<gene>
    <name evidence="1" type="ordered locus">FSU_2337</name>
</gene>
<evidence type="ECO:0000313" key="1">
    <source>
        <dbReference type="EMBL" id="ADL24628.1"/>
    </source>
</evidence>
<dbReference type="STRING" id="59374.FSU_2337"/>
<dbReference type="HOGENOM" id="CLU_3403652_0_0_0"/>
<organism evidence="1 2">
    <name type="scientific">Fibrobacter succinogenes (strain ATCC 19169 / S85)</name>
    <dbReference type="NCBI Taxonomy" id="59374"/>
    <lineage>
        <taxon>Bacteria</taxon>
        <taxon>Pseudomonadati</taxon>
        <taxon>Fibrobacterota</taxon>
        <taxon>Fibrobacteria</taxon>
        <taxon>Fibrobacterales</taxon>
        <taxon>Fibrobacteraceae</taxon>
        <taxon>Fibrobacter</taxon>
    </lineage>
</organism>
<dbReference type="Proteomes" id="UP000000517">
    <property type="component" value="Chromosome"/>
</dbReference>
<name>D9S4L5_FIBSS</name>
<protein>
    <submittedName>
        <fullName evidence="1">Uncharacterized protein</fullName>
    </submittedName>
</protein>
<proteinExistence type="predicted"/>
<dbReference type="KEGG" id="fsc:FSU_2337"/>
<reference evidence="2" key="1">
    <citation type="submission" date="2010-08" db="EMBL/GenBank/DDBJ databases">
        <title>Complete sequence of Fibrobacter succinogenes subsp. succinogenes S85.</title>
        <authorList>
            <person name="Durkin A.S."/>
            <person name="Nelson K.E."/>
            <person name="Morrison M."/>
            <person name="Forsberg C.W."/>
            <person name="Wilson D.B."/>
            <person name="Russell J.B."/>
            <person name="Cann I.K.O."/>
            <person name="Mackie R.I."/>
            <person name="White B.A."/>
        </authorList>
    </citation>
    <scope>NUCLEOTIDE SEQUENCE [LARGE SCALE GENOMIC DNA]</scope>
    <source>
        <strain evidence="2">ATCC 19169 / S85</strain>
    </source>
</reference>
<evidence type="ECO:0000313" key="2">
    <source>
        <dbReference type="Proteomes" id="UP000000517"/>
    </source>
</evidence>
<dbReference type="AlphaFoldDB" id="D9S4L5"/>
<accession>D9S4L5</accession>
<dbReference type="EMBL" id="CP002158">
    <property type="protein sequence ID" value="ADL24628.1"/>
    <property type="molecule type" value="Genomic_DNA"/>
</dbReference>
<sequence>MTVKLKKKKIVRHWRTKNLKFRKVLAAMNC</sequence>